<dbReference type="AlphaFoldDB" id="C6H3S8"/>
<keyword evidence="1" id="KW-0812">Transmembrane</keyword>
<name>C6H3S8_AJECH</name>
<reference evidence="3" key="1">
    <citation type="submission" date="2009-05" db="EMBL/GenBank/DDBJ databases">
        <title>The genome sequence of Ajellomyces capsulatus strain H143.</title>
        <authorList>
            <person name="Champion M."/>
            <person name="Cuomo C.A."/>
            <person name="Ma L.-J."/>
            <person name="Henn M.R."/>
            <person name="Sil A."/>
            <person name="Goldman B."/>
            <person name="Young S.K."/>
            <person name="Kodira C.D."/>
            <person name="Zeng Q."/>
            <person name="Koehrsen M."/>
            <person name="Alvarado L."/>
            <person name="Berlin A.M."/>
            <person name="Borenstein D."/>
            <person name="Chen Z."/>
            <person name="Engels R."/>
            <person name="Freedman E."/>
            <person name="Gellesch M."/>
            <person name="Goldberg J."/>
            <person name="Griggs A."/>
            <person name="Gujja S."/>
            <person name="Heiman D.I."/>
            <person name="Hepburn T.A."/>
            <person name="Howarth C."/>
            <person name="Jen D."/>
            <person name="Larson L."/>
            <person name="Lewis B."/>
            <person name="Mehta T."/>
            <person name="Park D."/>
            <person name="Pearson M."/>
            <person name="Roberts A."/>
            <person name="Saif S."/>
            <person name="Shea T.D."/>
            <person name="Shenoy N."/>
            <person name="Sisk P."/>
            <person name="Stolte C."/>
            <person name="Sykes S."/>
            <person name="Walk T."/>
            <person name="White J."/>
            <person name="Yandava C."/>
            <person name="Klein B."/>
            <person name="McEwen J.G."/>
            <person name="Puccia R."/>
            <person name="Goldman G.H."/>
            <person name="Felipe M.S."/>
            <person name="Nino-Vega G."/>
            <person name="San-Blas G."/>
            <person name="Taylor J.W."/>
            <person name="Mendoza L."/>
            <person name="Galagan J.E."/>
            <person name="Nusbaum C."/>
            <person name="Birren B.W."/>
        </authorList>
    </citation>
    <scope>NUCLEOTIDE SEQUENCE [LARGE SCALE GENOMIC DNA]</scope>
    <source>
        <strain evidence="3">H143</strain>
    </source>
</reference>
<evidence type="ECO:0000313" key="2">
    <source>
        <dbReference type="EMBL" id="EER44510.1"/>
    </source>
</evidence>
<proteinExistence type="predicted"/>
<keyword evidence="1" id="KW-0472">Membrane</keyword>
<accession>C6H3S8</accession>
<dbReference type="HOGENOM" id="CLU_1834598_0_0_1"/>
<gene>
    <name evidence="2" type="ORF">HCDG_00089</name>
</gene>
<dbReference type="Proteomes" id="UP000002624">
    <property type="component" value="Unassembled WGS sequence"/>
</dbReference>
<keyword evidence="1" id="KW-1133">Transmembrane helix</keyword>
<feature type="transmembrane region" description="Helical" evidence="1">
    <location>
        <begin position="24"/>
        <end position="44"/>
    </location>
</feature>
<protein>
    <submittedName>
        <fullName evidence="2">Uncharacterized protein</fullName>
    </submittedName>
</protein>
<evidence type="ECO:0000256" key="1">
    <source>
        <dbReference type="SAM" id="Phobius"/>
    </source>
</evidence>
<evidence type="ECO:0000313" key="3">
    <source>
        <dbReference type="Proteomes" id="UP000002624"/>
    </source>
</evidence>
<dbReference type="EMBL" id="GG692419">
    <property type="protein sequence ID" value="EER44510.1"/>
    <property type="molecule type" value="Genomic_DNA"/>
</dbReference>
<dbReference type="VEuPathDB" id="FungiDB:HCDG_00089"/>
<organism evidence="2 3">
    <name type="scientific">Ajellomyces capsulatus (strain H143)</name>
    <name type="common">Darling's disease fungus</name>
    <name type="synonym">Histoplasma capsulatum</name>
    <dbReference type="NCBI Taxonomy" id="544712"/>
    <lineage>
        <taxon>Eukaryota</taxon>
        <taxon>Fungi</taxon>
        <taxon>Dikarya</taxon>
        <taxon>Ascomycota</taxon>
        <taxon>Pezizomycotina</taxon>
        <taxon>Eurotiomycetes</taxon>
        <taxon>Eurotiomycetidae</taxon>
        <taxon>Onygenales</taxon>
        <taxon>Ajellomycetaceae</taxon>
        <taxon>Histoplasma</taxon>
    </lineage>
</organism>
<sequence length="140" mass="15921">MHTRRVRPRSFALPLRAYASRTSFAIRIRYGLCNLAAVVIGAFVGKKGQAIFEKHSRIPQRQGWQVSTCWRCCAVCCVACCVWRPRRARDFWQCEIGYCRVRLCAMPRPRSGGPVGSGKDLSFISHFGAMTDDGEHEWHS</sequence>